<evidence type="ECO:0000313" key="2">
    <source>
        <dbReference type="EMBL" id="ABM38401.1"/>
    </source>
</evidence>
<dbReference type="eggNOG" id="COG5490">
    <property type="taxonomic scope" value="Bacteria"/>
</dbReference>
<dbReference type="KEGG" id="pna:Pnap_3102"/>
<feature type="domain" description="Phasin" evidence="1">
    <location>
        <begin position="6"/>
        <end position="103"/>
    </location>
</feature>
<protein>
    <submittedName>
        <fullName evidence="2">Phasin family protein</fullName>
    </submittedName>
</protein>
<keyword evidence="3" id="KW-1185">Reference proteome</keyword>
<dbReference type="RefSeq" id="WP_011802473.1">
    <property type="nucleotide sequence ID" value="NC_008781.1"/>
</dbReference>
<dbReference type="InterPro" id="IPR018968">
    <property type="entry name" value="Phasin"/>
</dbReference>
<dbReference type="NCBIfam" id="TIGR01841">
    <property type="entry name" value="phasin"/>
    <property type="match status" value="1"/>
</dbReference>
<dbReference type="Pfam" id="PF09361">
    <property type="entry name" value="Phasin_2"/>
    <property type="match status" value="1"/>
</dbReference>
<dbReference type="Proteomes" id="UP000000644">
    <property type="component" value="Chromosome"/>
</dbReference>
<name>A1VRX3_POLNA</name>
<proteinExistence type="predicted"/>
<evidence type="ECO:0000259" key="1">
    <source>
        <dbReference type="Pfam" id="PF09361"/>
    </source>
</evidence>
<dbReference type="HOGENOM" id="CLU_112006_2_1_4"/>
<dbReference type="EMBL" id="CP000529">
    <property type="protein sequence ID" value="ABM38401.1"/>
    <property type="molecule type" value="Genomic_DNA"/>
</dbReference>
<sequence>MNNAAEQFIATNKANLQSLTDLTTQAFAGVEKLVELNMAASKAALSESFTHVQTVMAIKDPKELMALQSGLLKPMADKTAAYAQHLQTIVTDSGAEFTKAVEAKTAEAQKAFGDVLENLTKNAPAGSETIVTAFKDALSSGQNAIESVQTQTKKAVETAQSNFTAAATQASDAVKKVTKSA</sequence>
<accession>A1VRX3</accession>
<dbReference type="OrthoDB" id="5298576at2"/>
<gene>
    <name evidence="2" type="ordered locus">Pnap_3102</name>
</gene>
<dbReference type="STRING" id="365044.Pnap_3102"/>
<dbReference type="AlphaFoldDB" id="A1VRX3"/>
<dbReference type="InterPro" id="IPR010127">
    <property type="entry name" value="Phasin_subfam-1"/>
</dbReference>
<reference evidence="3" key="1">
    <citation type="journal article" date="2009" name="Environ. Microbiol.">
        <title>The genome of Polaromonas naphthalenivorans strain CJ2, isolated from coal tar-contaminated sediment, reveals physiological and metabolic versatility and evolution through extensive horizontal gene transfer.</title>
        <authorList>
            <person name="Yagi J.M."/>
            <person name="Sims D."/>
            <person name="Brettin T."/>
            <person name="Bruce D."/>
            <person name="Madsen E.L."/>
        </authorList>
    </citation>
    <scope>NUCLEOTIDE SEQUENCE [LARGE SCALE GENOMIC DNA]</scope>
    <source>
        <strain evidence="3">CJ2</strain>
    </source>
</reference>
<organism evidence="2 3">
    <name type="scientific">Polaromonas naphthalenivorans (strain CJ2)</name>
    <dbReference type="NCBI Taxonomy" id="365044"/>
    <lineage>
        <taxon>Bacteria</taxon>
        <taxon>Pseudomonadati</taxon>
        <taxon>Pseudomonadota</taxon>
        <taxon>Betaproteobacteria</taxon>
        <taxon>Burkholderiales</taxon>
        <taxon>Comamonadaceae</taxon>
        <taxon>Polaromonas</taxon>
    </lineage>
</organism>
<evidence type="ECO:0000313" key="3">
    <source>
        <dbReference type="Proteomes" id="UP000000644"/>
    </source>
</evidence>